<dbReference type="EMBL" id="KZ819196">
    <property type="protein sequence ID" value="PWY99111.1"/>
    <property type="molecule type" value="Genomic_DNA"/>
</dbReference>
<dbReference type="FunCoup" id="A0A317XM13">
    <property type="interactions" value="7"/>
</dbReference>
<protein>
    <submittedName>
        <fullName evidence="2">DUF1749-domain-containing protein</fullName>
    </submittedName>
</protein>
<keyword evidence="3" id="KW-1185">Reference proteome</keyword>
<evidence type="ECO:0000313" key="3">
    <source>
        <dbReference type="Proteomes" id="UP000246740"/>
    </source>
</evidence>
<dbReference type="SUPFAM" id="SSF53474">
    <property type="entry name" value="alpha/beta-Hydrolases"/>
    <property type="match status" value="1"/>
</dbReference>
<evidence type="ECO:0000313" key="2">
    <source>
        <dbReference type="EMBL" id="PWY99111.1"/>
    </source>
</evidence>
<dbReference type="PANTHER" id="PTHR31591:SF1">
    <property type="entry name" value="UPF0613 PROTEIN PB24D3.06C"/>
    <property type="match status" value="1"/>
</dbReference>
<sequence>MPPLSEPLTGTMQLYTKSPVRLPYFDTNPSLPHTLILVGGLGDTIHSLPYAKCLSAMLHNFNFSLVEPQLSSCLGGYGQSSLEGDAQELAFCVDFLRRTESKRDGKIILMGHFTGCQDTIAYLLSSTRARSPFTRIDGAILQAPVSDREDFEVGKAEDSDEMRVGRNRQETTAKDLVSEGRGHQIVSDTAPETFPPTKADDPEYPSQDSYDSILSRYTGNSAAVLEPALSAYRFCSLFCKGGDDDFFSSDLSDEEITSAKPGSRTIGRAVRNLSDSTALSQNQPQILAIVSQKDQYVRPGVGEALAERWQKLLGPTGGFQTAVIKDADHQLERPQDQAELVRIVAHFMIAPLIK</sequence>
<dbReference type="InterPro" id="IPR029058">
    <property type="entry name" value="AB_hydrolase_fold"/>
</dbReference>
<feature type="region of interest" description="Disordered" evidence="1">
    <location>
        <begin position="155"/>
        <end position="207"/>
    </location>
</feature>
<reference evidence="2 3" key="1">
    <citation type="journal article" date="2018" name="Mol. Biol. Evol.">
        <title>Broad Genomic Sampling Reveals a Smut Pathogenic Ancestry of the Fungal Clade Ustilaginomycotina.</title>
        <authorList>
            <person name="Kijpornyongpan T."/>
            <person name="Mondo S.J."/>
            <person name="Barry K."/>
            <person name="Sandor L."/>
            <person name="Lee J."/>
            <person name="Lipzen A."/>
            <person name="Pangilinan J."/>
            <person name="LaButti K."/>
            <person name="Hainaut M."/>
            <person name="Henrissat B."/>
            <person name="Grigoriev I.V."/>
            <person name="Spatafora J.W."/>
            <person name="Aime M.C."/>
        </authorList>
    </citation>
    <scope>NUCLEOTIDE SEQUENCE [LARGE SCALE GENOMIC DNA]</scope>
    <source>
        <strain evidence="2 3">MCA 3645</strain>
    </source>
</reference>
<dbReference type="Proteomes" id="UP000246740">
    <property type="component" value="Unassembled WGS sequence"/>
</dbReference>
<name>A0A317XM13_9BASI</name>
<dbReference type="Gene3D" id="3.40.50.1820">
    <property type="entry name" value="alpha/beta hydrolase"/>
    <property type="match status" value="1"/>
</dbReference>
<dbReference type="InParanoid" id="A0A317XM13"/>
<feature type="compositionally biased region" description="Basic and acidic residues" evidence="1">
    <location>
        <begin position="155"/>
        <end position="182"/>
    </location>
</feature>
<proteinExistence type="predicted"/>
<dbReference type="InterPro" id="IPR013744">
    <property type="entry name" value="SidJ"/>
</dbReference>
<gene>
    <name evidence="2" type="ORF">BCV70DRAFT_224090</name>
</gene>
<dbReference type="OrthoDB" id="10034502at2759"/>
<dbReference type="AlphaFoldDB" id="A0A317XM13"/>
<dbReference type="PANTHER" id="PTHR31591">
    <property type="entry name" value="UPF0613 PROTEIN PB24D3.06C"/>
    <property type="match status" value="1"/>
</dbReference>
<accession>A0A317XM13</accession>
<evidence type="ECO:0000256" key="1">
    <source>
        <dbReference type="SAM" id="MobiDB-lite"/>
    </source>
</evidence>
<organism evidence="2 3">
    <name type="scientific">Testicularia cyperi</name>
    <dbReference type="NCBI Taxonomy" id="1882483"/>
    <lineage>
        <taxon>Eukaryota</taxon>
        <taxon>Fungi</taxon>
        <taxon>Dikarya</taxon>
        <taxon>Basidiomycota</taxon>
        <taxon>Ustilaginomycotina</taxon>
        <taxon>Ustilaginomycetes</taxon>
        <taxon>Ustilaginales</taxon>
        <taxon>Anthracoideaceae</taxon>
        <taxon>Testicularia</taxon>
    </lineage>
</organism>
<dbReference type="Pfam" id="PF08538">
    <property type="entry name" value="DUF1749"/>
    <property type="match status" value="2"/>
</dbReference>